<accession>D5ZU67</accession>
<feature type="region of interest" description="Disordered" evidence="1">
    <location>
        <begin position="124"/>
        <end position="159"/>
    </location>
</feature>
<evidence type="ECO:0000313" key="2">
    <source>
        <dbReference type="EMBL" id="EFE64901.2"/>
    </source>
</evidence>
<name>D5ZU67_STRV1</name>
<proteinExistence type="predicted"/>
<gene>
    <name evidence="2" type="ORF">SSFG_00155</name>
</gene>
<sequence length="159" mass="17142">MKFGQIGDLRDLAGNHPLRIVVRLPPERRGTQDPAMSTTDVSSRRCRRCHTDRPGMTLELIVPGARVVCAAVVQGPPVPGGGDRARGMTVLPQYLWRAVDQDGMVLDILVQARRAAAPSASFRRRPAPCRAWSSPTGSAPTGRLAARSCPRPGTARTRA</sequence>
<dbReference type="EMBL" id="DS999641">
    <property type="protein sequence ID" value="EFE64901.2"/>
    <property type="molecule type" value="Genomic_DNA"/>
</dbReference>
<organism evidence="2 3">
    <name type="scientific">Streptomyces viridosporus (strain ATCC 14672 / DSM 40746 / JCM 4963 / KCTC 9882 / NRRL B-12104 / FH 1290)</name>
    <name type="common">Streptomyces ghanaensis</name>
    <dbReference type="NCBI Taxonomy" id="566461"/>
    <lineage>
        <taxon>Bacteria</taxon>
        <taxon>Bacillati</taxon>
        <taxon>Actinomycetota</taxon>
        <taxon>Actinomycetes</taxon>
        <taxon>Kitasatosporales</taxon>
        <taxon>Streptomycetaceae</taxon>
        <taxon>Streptomyces</taxon>
    </lineage>
</organism>
<evidence type="ECO:0000313" key="3">
    <source>
        <dbReference type="Proteomes" id="UP000003824"/>
    </source>
</evidence>
<dbReference type="AlphaFoldDB" id="D5ZU67"/>
<protein>
    <submittedName>
        <fullName evidence="2">IS6 family transposase</fullName>
    </submittedName>
</protein>
<dbReference type="Proteomes" id="UP000003824">
    <property type="component" value="Unassembled WGS sequence"/>
</dbReference>
<evidence type="ECO:0000256" key="1">
    <source>
        <dbReference type="SAM" id="MobiDB-lite"/>
    </source>
</evidence>
<reference evidence="3" key="1">
    <citation type="submission" date="2008-12" db="EMBL/GenBank/DDBJ databases">
        <title>Annotation of Streptomyces ghanaensis ATCC 14672.</title>
        <authorList>
            <consortium name="The Broad Institute Genome Sequencing Platform"/>
            <consortium name="Broad Institute Microbial Sequencing Center"/>
            <person name="Fischbach M."/>
            <person name="Ward D."/>
            <person name="Young S."/>
            <person name="Kodira C.D."/>
            <person name="Zeng Q."/>
            <person name="Koehrsen M."/>
            <person name="Godfrey P."/>
            <person name="Alvarado L."/>
            <person name="Berlin A.M."/>
            <person name="Borenstein D."/>
            <person name="Chen Z."/>
            <person name="Engels R."/>
            <person name="Freedman E."/>
            <person name="Gellesch M."/>
            <person name="Goldberg J."/>
            <person name="Griggs A."/>
            <person name="Gujja S."/>
            <person name="Heiman D.I."/>
            <person name="Hepburn T.A."/>
            <person name="Howarth C."/>
            <person name="Jen D."/>
            <person name="Larson L."/>
            <person name="Lewis B."/>
            <person name="Mehta T."/>
            <person name="Park D."/>
            <person name="Pearson M."/>
            <person name="Roberts A."/>
            <person name="Saif S."/>
            <person name="Shea T.D."/>
            <person name="Shenoy N."/>
            <person name="Sisk P."/>
            <person name="Stolte C."/>
            <person name="Sykes S.N."/>
            <person name="Walk T."/>
            <person name="White J."/>
            <person name="Yandava C."/>
            <person name="Straight P."/>
            <person name="Clardy J."/>
            <person name="Hung D."/>
            <person name="Kolter R."/>
            <person name="Mekalanos J."/>
            <person name="Walker S."/>
            <person name="Walsh C.T."/>
            <person name="Wieland B.L.C."/>
            <person name="Ilzarbe M."/>
            <person name="Galagan J."/>
            <person name="Nusbaum C."/>
            <person name="Birren B."/>
        </authorList>
    </citation>
    <scope>NUCLEOTIDE SEQUENCE [LARGE SCALE GENOMIC DNA]</scope>
    <source>
        <strain evidence="3">ATCC 14672 / DSM 40746 / JCM 4963 / KCTC 9882 / NRRL B-12104 / FH 1290</strain>
    </source>
</reference>